<feature type="compositionally biased region" description="Low complexity" evidence="1">
    <location>
        <begin position="665"/>
        <end position="678"/>
    </location>
</feature>
<feature type="compositionally biased region" description="Polar residues" evidence="1">
    <location>
        <begin position="566"/>
        <end position="578"/>
    </location>
</feature>
<sequence>MDGNQGTSKRPTLFSRLFSLKGRDEAASPVPNNNNNASNRVHSGRTQSLPVPPKPDLTQTTPVSLDFLRSPPPPLRPPIAADSSDLTDDSVSLSESIAKDLFESEFWASSTVLALSPPATPSLLNHQLHSDFGGSGGGGGLQTIPTILPSVQDRSVKSFSLPPSQLKASRPSSLQIQTSSPKPRPSESAELPLPPAPPSTQARVMLARKWASKSSISNLYSQGGGGNGDSKSRMSPALVARSASTSSSIAAPVGSPLAQTTKLMPPTFPKITNSSGSSEEEESTDESSSEDDKPLAVAMRNKAENTPSSPTTNQFRNPLGHPTGRNSPLIPPSNRHNPSPSPAQPLLQTYFGRSYTESEAGSSDSQTTLTMPGSPPNATPKNFRSFVSSMFSSSPSTPVVQRKPIETDAPRVQRSGSSLGFRSASPIIPNGMGGRSNSSLGFQELQHLPQYPPPTMASPHSWYPPGVPPNVMVRSASENPNGSGRSWSGSDYGGSNTAQYPHVYQPPYQPIQSYNPYQPNPAMYPQRSYSGSEYGGSSPRMWNGSDYGGGRVWSGSERGYAVSEGGASQHSYGQNRSQPLPGGAPGPYPMMTPAPVVGSPPPMDSAQLLQYMQYHQEMATRAYQSYQQQQQQKQQQLTSPKISASKTNVASSPLAGGEKSKRSSKASSLSSVGKKQSSMKLSTVHQGGSETESEDEGGMTSTQPLTHRTHSTPSLRSGPPPPSILRTTSVGVATKKGVKFDAEASVEDGKGPMTKRRKEKKVLTSVA</sequence>
<protein>
    <submittedName>
        <fullName evidence="2">Uncharacterized protein</fullName>
    </submittedName>
</protein>
<feature type="region of interest" description="Disordered" evidence="1">
    <location>
        <begin position="217"/>
        <end position="604"/>
    </location>
</feature>
<dbReference type="AlphaFoldDB" id="A0A1Y2CPU6"/>
<feature type="compositionally biased region" description="Polar residues" evidence="1">
    <location>
        <begin position="355"/>
        <end position="371"/>
    </location>
</feature>
<reference evidence="2 3" key="1">
    <citation type="submission" date="2016-07" db="EMBL/GenBank/DDBJ databases">
        <title>Pervasive Adenine N6-methylation of Active Genes in Fungi.</title>
        <authorList>
            <consortium name="DOE Joint Genome Institute"/>
            <person name="Mondo S.J."/>
            <person name="Dannebaum R.O."/>
            <person name="Kuo R.C."/>
            <person name="Labutti K."/>
            <person name="Haridas S."/>
            <person name="Kuo A."/>
            <person name="Salamov A."/>
            <person name="Ahrendt S.R."/>
            <person name="Lipzen A."/>
            <person name="Sullivan W."/>
            <person name="Andreopoulos W.B."/>
            <person name="Clum A."/>
            <person name="Lindquist E."/>
            <person name="Daum C."/>
            <person name="Ramamoorthy G.K."/>
            <person name="Gryganskyi A."/>
            <person name="Culley D."/>
            <person name="Magnuson J.K."/>
            <person name="James T.Y."/>
            <person name="O'Malley M.A."/>
            <person name="Stajich J.E."/>
            <person name="Spatafora J.W."/>
            <person name="Visel A."/>
            <person name="Grigoriev I.V."/>
        </authorList>
    </citation>
    <scope>NUCLEOTIDE SEQUENCE [LARGE SCALE GENOMIC DNA]</scope>
    <source>
        <strain evidence="2 3">JEL800</strain>
    </source>
</reference>
<feature type="compositionally biased region" description="Pro residues" evidence="1">
    <location>
        <begin position="582"/>
        <end position="603"/>
    </location>
</feature>
<feature type="region of interest" description="Disordered" evidence="1">
    <location>
        <begin position="1"/>
        <end position="92"/>
    </location>
</feature>
<feature type="compositionally biased region" description="Polar residues" evidence="1">
    <location>
        <begin position="703"/>
        <end position="715"/>
    </location>
</feature>
<feature type="compositionally biased region" description="Polar residues" evidence="1">
    <location>
        <begin position="157"/>
        <end position="181"/>
    </location>
</feature>
<evidence type="ECO:0000256" key="1">
    <source>
        <dbReference type="SAM" id="MobiDB-lite"/>
    </source>
</evidence>
<feature type="compositionally biased region" description="Low complexity" evidence="1">
    <location>
        <begin position="627"/>
        <end position="636"/>
    </location>
</feature>
<keyword evidence="3" id="KW-1185">Reference proteome</keyword>
<feature type="compositionally biased region" description="Low complexity" evidence="1">
    <location>
        <begin position="528"/>
        <end position="538"/>
    </location>
</feature>
<feature type="compositionally biased region" description="Acidic residues" evidence="1">
    <location>
        <begin position="278"/>
        <end position="289"/>
    </location>
</feature>
<feature type="compositionally biased region" description="Low complexity" evidence="1">
    <location>
        <begin position="499"/>
        <end position="512"/>
    </location>
</feature>
<comment type="caution">
    <text evidence="2">The sequence shown here is derived from an EMBL/GenBank/DDBJ whole genome shotgun (WGS) entry which is preliminary data.</text>
</comment>
<feature type="compositionally biased region" description="Low complexity" evidence="1">
    <location>
        <begin position="27"/>
        <end position="39"/>
    </location>
</feature>
<gene>
    <name evidence="2" type="ORF">BCR33DRAFT_15533</name>
</gene>
<feature type="region of interest" description="Disordered" evidence="1">
    <location>
        <begin position="126"/>
        <end position="202"/>
    </location>
</feature>
<proteinExistence type="predicted"/>
<dbReference type="Proteomes" id="UP000193642">
    <property type="component" value="Unassembled WGS sequence"/>
</dbReference>
<accession>A0A1Y2CPU6</accession>
<name>A0A1Y2CPU6_9FUNG</name>
<feature type="region of interest" description="Disordered" evidence="1">
    <location>
        <begin position="621"/>
        <end position="767"/>
    </location>
</feature>
<feature type="compositionally biased region" description="Polar residues" evidence="1">
    <location>
        <begin position="637"/>
        <end position="651"/>
    </location>
</feature>
<organism evidence="2 3">
    <name type="scientific">Rhizoclosmatium globosum</name>
    <dbReference type="NCBI Taxonomy" id="329046"/>
    <lineage>
        <taxon>Eukaryota</taxon>
        <taxon>Fungi</taxon>
        <taxon>Fungi incertae sedis</taxon>
        <taxon>Chytridiomycota</taxon>
        <taxon>Chytridiomycota incertae sedis</taxon>
        <taxon>Chytridiomycetes</taxon>
        <taxon>Chytridiales</taxon>
        <taxon>Chytriomycetaceae</taxon>
        <taxon>Rhizoclosmatium</taxon>
    </lineage>
</organism>
<feature type="compositionally biased region" description="Polar residues" evidence="1">
    <location>
        <begin position="476"/>
        <end position="498"/>
    </location>
</feature>
<feature type="compositionally biased region" description="Basic and acidic residues" evidence="1">
    <location>
        <begin position="738"/>
        <end position="750"/>
    </location>
</feature>
<evidence type="ECO:0000313" key="3">
    <source>
        <dbReference type="Proteomes" id="UP000193642"/>
    </source>
</evidence>
<feature type="compositionally biased region" description="Low complexity" evidence="1">
    <location>
        <begin position="237"/>
        <end position="251"/>
    </location>
</feature>
<dbReference type="EMBL" id="MCGO01000010">
    <property type="protein sequence ID" value="ORY48987.1"/>
    <property type="molecule type" value="Genomic_DNA"/>
</dbReference>
<dbReference type="OrthoDB" id="10594876at2759"/>
<feature type="compositionally biased region" description="Polar residues" evidence="1">
    <location>
        <begin position="304"/>
        <end position="316"/>
    </location>
</feature>
<feature type="compositionally biased region" description="Polar residues" evidence="1">
    <location>
        <begin position="1"/>
        <end position="10"/>
    </location>
</feature>
<feature type="compositionally biased region" description="Low complexity" evidence="1">
    <location>
        <begin position="385"/>
        <end position="400"/>
    </location>
</feature>
<feature type="compositionally biased region" description="Polar residues" evidence="1">
    <location>
        <begin position="40"/>
        <end position="49"/>
    </location>
</feature>
<evidence type="ECO:0000313" key="2">
    <source>
        <dbReference type="EMBL" id="ORY48987.1"/>
    </source>
</evidence>